<dbReference type="InterPro" id="IPR029063">
    <property type="entry name" value="SAM-dependent_MTases_sf"/>
</dbReference>
<feature type="compositionally biased region" description="Polar residues" evidence="5">
    <location>
        <begin position="1"/>
        <end position="16"/>
    </location>
</feature>
<organism evidence="7 8">
    <name type="scientific">Diplogelasinospora grovesii</name>
    <dbReference type="NCBI Taxonomy" id="303347"/>
    <lineage>
        <taxon>Eukaryota</taxon>
        <taxon>Fungi</taxon>
        <taxon>Dikarya</taxon>
        <taxon>Ascomycota</taxon>
        <taxon>Pezizomycotina</taxon>
        <taxon>Sordariomycetes</taxon>
        <taxon>Sordariomycetidae</taxon>
        <taxon>Sordariales</taxon>
        <taxon>Diplogelasinosporaceae</taxon>
        <taxon>Diplogelasinospora</taxon>
    </lineage>
</organism>
<dbReference type="GO" id="GO:0008171">
    <property type="term" value="F:O-methyltransferase activity"/>
    <property type="evidence" value="ECO:0007669"/>
    <property type="project" value="InterPro"/>
</dbReference>
<dbReference type="Pfam" id="PF00891">
    <property type="entry name" value="Methyltransf_2"/>
    <property type="match status" value="1"/>
</dbReference>
<dbReference type="PANTHER" id="PTHR43712:SF19">
    <property type="entry name" value="DUAL O-METHYLTRANSFERASE_FAD-DEPENDENT MONOOXYGENASE ELCB"/>
    <property type="match status" value="1"/>
</dbReference>
<dbReference type="InterPro" id="IPR036390">
    <property type="entry name" value="WH_DNA-bd_sf"/>
</dbReference>
<comment type="caution">
    <text evidence="7">The sequence shown here is derived from an EMBL/GenBank/DDBJ whole genome shotgun (WGS) entry which is preliminary data.</text>
</comment>
<dbReference type="Gene3D" id="3.40.50.150">
    <property type="entry name" value="Vaccinia Virus protein VP39"/>
    <property type="match status" value="1"/>
</dbReference>
<feature type="coiled-coil region" evidence="4">
    <location>
        <begin position="429"/>
        <end position="456"/>
    </location>
</feature>
<keyword evidence="8" id="KW-1185">Reference proteome</keyword>
<feature type="domain" description="O-methyltransferase C-terminal" evidence="6">
    <location>
        <begin position="226"/>
        <end position="446"/>
    </location>
</feature>
<name>A0AAN6NFB4_9PEZI</name>
<evidence type="ECO:0000256" key="2">
    <source>
        <dbReference type="ARBA" id="ARBA00022679"/>
    </source>
</evidence>
<proteinExistence type="predicted"/>
<dbReference type="SUPFAM" id="SSF46785">
    <property type="entry name" value="Winged helix' DNA-binding domain"/>
    <property type="match status" value="1"/>
</dbReference>
<accession>A0AAN6NFB4</accession>
<feature type="region of interest" description="Disordered" evidence="5">
    <location>
        <begin position="1"/>
        <end position="28"/>
    </location>
</feature>
<feature type="region of interest" description="Disordered" evidence="5">
    <location>
        <begin position="471"/>
        <end position="497"/>
    </location>
</feature>
<keyword evidence="2" id="KW-0808">Transferase</keyword>
<evidence type="ECO:0000256" key="1">
    <source>
        <dbReference type="ARBA" id="ARBA00022603"/>
    </source>
</evidence>
<dbReference type="PANTHER" id="PTHR43712">
    <property type="entry name" value="PUTATIVE (AFU_ORTHOLOGUE AFUA_4G14580)-RELATED"/>
    <property type="match status" value="1"/>
</dbReference>
<sequence>MPGNLSSNSIQSTENMAPTVPPAAAAPSSSPFPLEDLAWQCTKNAVLVSQYLSSENLPQPSHAADGPSTVLPASAPQNVRQARQSLMDAALQLFQLAAGPSEFVPNLAPGVQYISCVAWLIRYDIFHLVPMSGAISYTDLATTASRANSGVTIPEERLKSIIRMAMTSALFLEPEPNRICHSATSSLLARDADVHSWASYLSTRSAPTALAMTAAHGRFSPSSVAKNETAYNVAFNTELPFFEHLKQNPEGMQEFAGYMRNVTTSDGLDIKHLVNGYPWETLSGSGGLVVDVGGSTGNAAIALSRAYPDLRFVVQDLPENADAGRKAAEKTLPRDILERVTFQGHDFTQPQTVEGADVYLLRMILHDWPDHVAVAILKNLVPVLEGKDGEKRGRGKILIMDTVLPAPGQVPSAAERIVRVRDLTMMQVFNSHERDLEQWRQLLEKADERLRLARVIEPFGSAMALLEVELDTSSGDDDDDGFQQEEEDDEENWDISG</sequence>
<protein>
    <submittedName>
        <fullName evidence="7">6-hydroxytryprostatin B O-methyltransferase</fullName>
    </submittedName>
</protein>
<dbReference type="GO" id="GO:0032259">
    <property type="term" value="P:methylation"/>
    <property type="evidence" value="ECO:0007669"/>
    <property type="project" value="UniProtKB-KW"/>
</dbReference>
<evidence type="ECO:0000313" key="7">
    <source>
        <dbReference type="EMBL" id="KAK3944724.1"/>
    </source>
</evidence>
<dbReference type="PROSITE" id="PS51683">
    <property type="entry name" value="SAM_OMT_II"/>
    <property type="match status" value="1"/>
</dbReference>
<dbReference type="SUPFAM" id="SSF53335">
    <property type="entry name" value="S-adenosyl-L-methionine-dependent methyltransferases"/>
    <property type="match status" value="1"/>
</dbReference>
<reference evidence="8" key="1">
    <citation type="journal article" date="2023" name="Mol. Phylogenet. Evol.">
        <title>Genome-scale phylogeny and comparative genomics of the fungal order Sordariales.</title>
        <authorList>
            <person name="Hensen N."/>
            <person name="Bonometti L."/>
            <person name="Westerberg I."/>
            <person name="Brannstrom I.O."/>
            <person name="Guillou S."/>
            <person name="Cros-Aarteil S."/>
            <person name="Calhoun S."/>
            <person name="Haridas S."/>
            <person name="Kuo A."/>
            <person name="Mondo S."/>
            <person name="Pangilinan J."/>
            <person name="Riley R."/>
            <person name="LaButti K."/>
            <person name="Andreopoulos B."/>
            <person name="Lipzen A."/>
            <person name="Chen C."/>
            <person name="Yan M."/>
            <person name="Daum C."/>
            <person name="Ng V."/>
            <person name="Clum A."/>
            <person name="Steindorff A."/>
            <person name="Ohm R.A."/>
            <person name="Martin F."/>
            <person name="Silar P."/>
            <person name="Natvig D.O."/>
            <person name="Lalanne C."/>
            <person name="Gautier V."/>
            <person name="Ament-Velasquez S.L."/>
            <person name="Kruys A."/>
            <person name="Hutchinson M.I."/>
            <person name="Powell A.J."/>
            <person name="Barry K."/>
            <person name="Miller A.N."/>
            <person name="Grigoriev I.V."/>
            <person name="Debuchy R."/>
            <person name="Gladieux P."/>
            <person name="Hiltunen Thoren M."/>
            <person name="Johannesson H."/>
        </authorList>
    </citation>
    <scope>NUCLEOTIDE SEQUENCE [LARGE SCALE GENOMIC DNA]</scope>
    <source>
        <strain evidence="8">CBS 340.73</strain>
    </source>
</reference>
<gene>
    <name evidence="7" type="ORF">QBC46DRAFT_374167</name>
</gene>
<evidence type="ECO:0000313" key="8">
    <source>
        <dbReference type="Proteomes" id="UP001303473"/>
    </source>
</evidence>
<dbReference type="EMBL" id="MU853758">
    <property type="protein sequence ID" value="KAK3944724.1"/>
    <property type="molecule type" value="Genomic_DNA"/>
</dbReference>
<evidence type="ECO:0000256" key="5">
    <source>
        <dbReference type="SAM" id="MobiDB-lite"/>
    </source>
</evidence>
<keyword evidence="3" id="KW-0949">S-adenosyl-L-methionine</keyword>
<keyword evidence="1" id="KW-0489">Methyltransferase</keyword>
<evidence type="ECO:0000256" key="3">
    <source>
        <dbReference type="ARBA" id="ARBA00022691"/>
    </source>
</evidence>
<evidence type="ECO:0000259" key="6">
    <source>
        <dbReference type="Pfam" id="PF00891"/>
    </source>
</evidence>
<dbReference type="InterPro" id="IPR016461">
    <property type="entry name" value="COMT-like"/>
</dbReference>
<dbReference type="Proteomes" id="UP001303473">
    <property type="component" value="Unassembled WGS sequence"/>
</dbReference>
<dbReference type="AlphaFoldDB" id="A0AAN6NFB4"/>
<dbReference type="InterPro" id="IPR001077">
    <property type="entry name" value="COMT_C"/>
</dbReference>
<evidence type="ECO:0000256" key="4">
    <source>
        <dbReference type="SAM" id="Coils"/>
    </source>
</evidence>
<keyword evidence="4" id="KW-0175">Coiled coil</keyword>